<evidence type="ECO:0000256" key="12">
    <source>
        <dbReference type="ARBA" id="ARBA00023224"/>
    </source>
</evidence>
<evidence type="ECO:0000256" key="2">
    <source>
        <dbReference type="ARBA" id="ARBA00004651"/>
    </source>
</evidence>
<evidence type="ECO:0000256" key="7">
    <source>
        <dbReference type="ARBA" id="ARBA00022989"/>
    </source>
</evidence>
<dbReference type="FunCoup" id="F6VH07">
    <property type="interactions" value="3"/>
</dbReference>
<dbReference type="Pfam" id="PF03402">
    <property type="entry name" value="V1R"/>
    <property type="match status" value="1"/>
</dbReference>
<accession>F6VH07</accession>
<dbReference type="OrthoDB" id="9606139at2759"/>
<feature type="transmembrane region" description="Helical" evidence="13">
    <location>
        <begin position="6"/>
        <end position="35"/>
    </location>
</feature>
<dbReference type="PRINTS" id="PR01534">
    <property type="entry name" value="VOMERONASL1R"/>
</dbReference>
<evidence type="ECO:0000256" key="8">
    <source>
        <dbReference type="ARBA" id="ARBA00023040"/>
    </source>
</evidence>
<keyword evidence="4 13" id="KW-1003">Cell membrane</keyword>
<feature type="transmembrane region" description="Helical" evidence="13">
    <location>
        <begin position="92"/>
        <end position="112"/>
    </location>
</feature>
<evidence type="ECO:0000256" key="14">
    <source>
        <dbReference type="SAM" id="MobiDB-lite"/>
    </source>
</evidence>
<evidence type="ECO:0000256" key="3">
    <source>
        <dbReference type="ARBA" id="ARBA00010663"/>
    </source>
</evidence>
<dbReference type="GeneTree" id="ENSGT00960000186612"/>
<dbReference type="Ensembl" id="ENSOANT00000008566.2">
    <property type="protein sequence ID" value="ENSOANP00000008564.2"/>
    <property type="gene ID" value="ENSOANG00000005386.2"/>
</dbReference>
<dbReference type="GO" id="GO:0005886">
    <property type="term" value="C:plasma membrane"/>
    <property type="evidence" value="ECO:0000318"/>
    <property type="project" value="GO_Central"/>
</dbReference>
<dbReference type="PANTHER" id="PTHR24062">
    <property type="entry name" value="VOMERONASAL TYPE-1 RECEPTOR"/>
    <property type="match status" value="1"/>
</dbReference>
<comment type="function">
    <text evidence="1">Putative pheromone receptor.</text>
</comment>
<sequence length="335" mass="37264">MTLSDLILGTFFISQVSVGVLGNSALLLVYFNIFIYQPGKKKPTDLILSHLTMANMAILAICVVQVMVTFGVKDVLDDIGCKSALYINRVSRGLSICTTCLLSVFQAITISPSTSRWARLKPKATGYIIPSFLFFWLLNMALYTGLITSIQATKNVTITGHTFLSKGCSTISSVNYVIVTVSFTFVTFRDVFFVLIMMCASVYMVTVLYRHRKQVQHIHSTSLSPKSSVEIQAIKTILLLVSCFVFFYWINCCITLYLSFTKNDTQLQSTTAFLSVCYPSLCPWVLIRNDARVPGPQYILGKLRSSSPMASRDEEETSQPSCPPGVLSEDSSLWN</sequence>
<dbReference type="GO" id="GO:0007606">
    <property type="term" value="P:sensory perception of chemical stimulus"/>
    <property type="evidence" value="ECO:0007669"/>
    <property type="project" value="UniProtKB-ARBA"/>
</dbReference>
<dbReference type="CTD" id="100080769"/>
<dbReference type="KEGG" id="oaa:100080769"/>
<dbReference type="GeneID" id="100080769"/>
<evidence type="ECO:0000256" key="1">
    <source>
        <dbReference type="ARBA" id="ARBA00003878"/>
    </source>
</evidence>
<evidence type="ECO:0000256" key="13">
    <source>
        <dbReference type="RuleBase" id="RU364061"/>
    </source>
</evidence>
<keyword evidence="5 13" id="KW-0589">Pheromone response</keyword>
<dbReference type="RefSeq" id="NP_001240444.1">
    <property type="nucleotide sequence ID" value="NM_001253515.1"/>
</dbReference>
<dbReference type="eggNOG" id="ENOG502RD1P">
    <property type="taxonomic scope" value="Eukaryota"/>
</dbReference>
<feature type="region of interest" description="Disordered" evidence="14">
    <location>
        <begin position="305"/>
        <end position="335"/>
    </location>
</feature>
<evidence type="ECO:0000259" key="15">
    <source>
        <dbReference type="PROSITE" id="PS50262"/>
    </source>
</evidence>
<feature type="transmembrane region" description="Helical" evidence="13">
    <location>
        <begin position="237"/>
        <end position="260"/>
    </location>
</feature>
<dbReference type="InterPro" id="IPR017452">
    <property type="entry name" value="GPCR_Rhodpsn_7TM"/>
</dbReference>
<evidence type="ECO:0000256" key="10">
    <source>
        <dbReference type="ARBA" id="ARBA00023170"/>
    </source>
</evidence>
<keyword evidence="10 13" id="KW-0675">Receptor</keyword>
<protein>
    <recommendedName>
        <fullName evidence="13">Vomeronasal type-1 receptor</fullName>
    </recommendedName>
</protein>
<dbReference type="Gene3D" id="1.20.1070.10">
    <property type="entry name" value="Rhodopsin 7-helix transmembrane proteins"/>
    <property type="match status" value="1"/>
</dbReference>
<comment type="similarity">
    <text evidence="3 13">Belongs to the G-protein coupled receptor 1 family.</text>
</comment>
<proteinExistence type="inferred from homology"/>
<feature type="transmembrane region" description="Helical" evidence="13">
    <location>
        <begin position="266"/>
        <end position="287"/>
    </location>
</feature>
<dbReference type="InterPro" id="IPR004072">
    <property type="entry name" value="Vmron_rcpt_1"/>
</dbReference>
<dbReference type="SUPFAM" id="SSF81321">
    <property type="entry name" value="Family A G protein-coupled receptor-like"/>
    <property type="match status" value="1"/>
</dbReference>
<dbReference type="GO" id="GO:0019236">
    <property type="term" value="P:response to pheromone"/>
    <property type="evidence" value="ECO:0007669"/>
    <property type="project" value="UniProtKB-KW"/>
</dbReference>
<evidence type="ECO:0000256" key="6">
    <source>
        <dbReference type="ARBA" id="ARBA00022692"/>
    </source>
</evidence>
<dbReference type="OMA" id="FFYWINC"/>
<feature type="domain" description="G-protein coupled receptors family 1 profile" evidence="15">
    <location>
        <begin position="22"/>
        <end position="286"/>
    </location>
</feature>
<feature type="transmembrane region" description="Helical" evidence="13">
    <location>
        <begin position="191"/>
        <end position="209"/>
    </location>
</feature>
<reference evidence="16 17" key="1">
    <citation type="journal article" date="2008" name="Nature">
        <title>Genome analysis of the platypus reveals unique signatures of evolution.</title>
        <authorList>
            <person name="Warren W.C."/>
            <person name="Hillier L.W."/>
            <person name="Marshall Graves J.A."/>
            <person name="Birney E."/>
            <person name="Ponting C.P."/>
            <person name="Grutzner F."/>
            <person name="Belov K."/>
            <person name="Miller W."/>
            <person name="Clarke L."/>
            <person name="Chinwalla A.T."/>
            <person name="Yang S.P."/>
            <person name="Heger A."/>
            <person name="Locke D.P."/>
            <person name="Miethke P."/>
            <person name="Waters P.D."/>
            <person name="Veyrunes F."/>
            <person name="Fulton L."/>
            <person name="Fulton B."/>
            <person name="Graves T."/>
            <person name="Wallis J."/>
            <person name="Puente X.S."/>
            <person name="Lopez-Otin C."/>
            <person name="Ordonez G.R."/>
            <person name="Eichler E.E."/>
            <person name="Chen L."/>
            <person name="Cheng Z."/>
            <person name="Deakin J.E."/>
            <person name="Alsop A."/>
            <person name="Thompson K."/>
            <person name="Kirby P."/>
            <person name="Papenfuss A.T."/>
            <person name="Wakefield M.J."/>
            <person name="Olender T."/>
            <person name="Lancet D."/>
            <person name="Huttley G.A."/>
            <person name="Smit A.F."/>
            <person name="Pask A."/>
            <person name="Temple-Smith P."/>
            <person name="Batzer M.A."/>
            <person name="Walker J.A."/>
            <person name="Konkel M.K."/>
            <person name="Harris R.S."/>
            <person name="Whittington C.M."/>
            <person name="Wong E.S."/>
            <person name="Gemmell N.J."/>
            <person name="Buschiazzo E."/>
            <person name="Vargas Jentzsch I.M."/>
            <person name="Merkel A."/>
            <person name="Schmitz J."/>
            <person name="Zemann A."/>
            <person name="Churakov G."/>
            <person name="Kriegs J.O."/>
            <person name="Brosius J."/>
            <person name="Murchison E.P."/>
            <person name="Sachidanandam R."/>
            <person name="Smith C."/>
            <person name="Hannon G.J."/>
            <person name="Tsend-Ayush E."/>
            <person name="McMillan D."/>
            <person name="Attenborough R."/>
            <person name="Rens W."/>
            <person name="Ferguson-Smith M."/>
            <person name="Lefevre C.M."/>
            <person name="Sharp J.A."/>
            <person name="Nicholas K.R."/>
            <person name="Ray D.A."/>
            <person name="Kube M."/>
            <person name="Reinhardt R."/>
            <person name="Pringle T.H."/>
            <person name="Taylor J."/>
            <person name="Jones R.C."/>
            <person name="Nixon B."/>
            <person name="Dacheux J.L."/>
            <person name="Niwa H."/>
            <person name="Sekita Y."/>
            <person name="Huang X."/>
            <person name="Stark A."/>
            <person name="Kheradpour P."/>
            <person name="Kellis M."/>
            <person name="Flicek P."/>
            <person name="Chen Y."/>
            <person name="Webber C."/>
            <person name="Hardison R."/>
            <person name="Nelson J."/>
            <person name="Hallsworth-Pepin K."/>
            <person name="Delehaunty K."/>
            <person name="Markovic C."/>
            <person name="Minx P."/>
            <person name="Feng Y."/>
            <person name="Kremitzki C."/>
            <person name="Mitreva M."/>
            <person name="Glasscock J."/>
            <person name="Wylie T."/>
            <person name="Wohldmann P."/>
            <person name="Thiru P."/>
            <person name="Nhan M.N."/>
            <person name="Pohl C.S."/>
            <person name="Smith S.M."/>
            <person name="Hou S."/>
            <person name="Nefedov M."/>
            <person name="de Jong P.J."/>
            <person name="Renfree M.B."/>
            <person name="Mardis E.R."/>
            <person name="Wilson R.K."/>
        </authorList>
    </citation>
    <scope>NUCLEOTIDE SEQUENCE [LARGE SCALE GENOMIC DNA]</scope>
    <source>
        <strain evidence="16 17">Glennie</strain>
    </source>
</reference>
<keyword evidence="8 13" id="KW-0297">G-protein coupled receptor</keyword>
<dbReference type="FunFam" id="1.20.1070.10:FF:000033">
    <property type="entry name" value="Vomeronasal type-1 receptor"/>
    <property type="match status" value="1"/>
</dbReference>
<comment type="subcellular location">
    <subcellularLocation>
        <location evidence="2 13">Cell membrane</location>
        <topology evidence="2 13">Multi-pass membrane protein</topology>
    </subcellularLocation>
</comment>
<feature type="transmembrane region" description="Helical" evidence="13">
    <location>
        <begin position="124"/>
        <end position="146"/>
    </location>
</feature>
<feature type="transmembrane region" description="Helical" evidence="13">
    <location>
        <begin position="47"/>
        <end position="72"/>
    </location>
</feature>
<reference evidence="16" key="2">
    <citation type="submission" date="2025-08" db="UniProtKB">
        <authorList>
            <consortium name="Ensembl"/>
        </authorList>
    </citation>
    <scope>IDENTIFICATION</scope>
    <source>
        <strain evidence="16">Glennie</strain>
    </source>
</reference>
<dbReference type="InParanoid" id="F6VH07"/>
<reference evidence="16" key="3">
    <citation type="submission" date="2025-09" db="UniProtKB">
        <authorList>
            <consortium name="Ensembl"/>
        </authorList>
    </citation>
    <scope>IDENTIFICATION</scope>
    <source>
        <strain evidence="16">Glennie</strain>
    </source>
</reference>
<evidence type="ECO:0000256" key="9">
    <source>
        <dbReference type="ARBA" id="ARBA00023136"/>
    </source>
</evidence>
<name>F6VH07_ORNAN</name>
<keyword evidence="11" id="KW-0325">Glycoprotein</keyword>
<dbReference type="GO" id="GO:0005550">
    <property type="term" value="F:pheromone binding"/>
    <property type="evidence" value="ECO:0000318"/>
    <property type="project" value="GO_Central"/>
</dbReference>
<keyword evidence="9 13" id="KW-0472">Membrane</keyword>
<evidence type="ECO:0000313" key="17">
    <source>
        <dbReference type="Proteomes" id="UP000002279"/>
    </source>
</evidence>
<dbReference type="Proteomes" id="UP000002279">
    <property type="component" value="Chromosome X5"/>
</dbReference>
<dbReference type="AlphaFoldDB" id="F6VH07"/>
<keyword evidence="17" id="KW-1185">Reference proteome</keyword>
<evidence type="ECO:0000313" key="16">
    <source>
        <dbReference type="Ensembl" id="ENSOANP00000008564.2"/>
    </source>
</evidence>
<gene>
    <name evidence="16" type="primary">ORNANAV1R3123</name>
</gene>
<evidence type="ECO:0000256" key="5">
    <source>
        <dbReference type="ARBA" id="ARBA00022507"/>
    </source>
</evidence>
<evidence type="ECO:0000256" key="11">
    <source>
        <dbReference type="ARBA" id="ARBA00023180"/>
    </source>
</evidence>
<organism evidence="16 17">
    <name type="scientific">Ornithorhynchus anatinus</name>
    <name type="common">Duckbill platypus</name>
    <dbReference type="NCBI Taxonomy" id="9258"/>
    <lineage>
        <taxon>Eukaryota</taxon>
        <taxon>Metazoa</taxon>
        <taxon>Chordata</taxon>
        <taxon>Craniata</taxon>
        <taxon>Vertebrata</taxon>
        <taxon>Euteleostomi</taxon>
        <taxon>Mammalia</taxon>
        <taxon>Monotremata</taxon>
        <taxon>Ornithorhynchidae</taxon>
        <taxon>Ornithorhynchus</taxon>
    </lineage>
</organism>
<keyword evidence="7 13" id="KW-1133">Transmembrane helix</keyword>
<keyword evidence="6 13" id="KW-0812">Transmembrane</keyword>
<keyword evidence="12 13" id="KW-0807">Transducer</keyword>
<dbReference type="GO" id="GO:0016503">
    <property type="term" value="F:pheromone receptor activity"/>
    <property type="evidence" value="ECO:0007669"/>
    <property type="project" value="InterPro"/>
</dbReference>
<evidence type="ECO:0000256" key="4">
    <source>
        <dbReference type="ARBA" id="ARBA00022475"/>
    </source>
</evidence>
<dbReference type="PROSITE" id="PS50262">
    <property type="entry name" value="G_PROTEIN_RECEP_F1_2"/>
    <property type="match status" value="1"/>
</dbReference>